<feature type="region of interest" description="Disordered" evidence="1">
    <location>
        <begin position="101"/>
        <end position="137"/>
    </location>
</feature>
<dbReference type="AlphaFoldDB" id="A0A4Z2IQ24"/>
<reference evidence="2 3" key="1">
    <citation type="submission" date="2019-03" db="EMBL/GenBank/DDBJ databases">
        <title>First draft genome of Liparis tanakae, snailfish: a comprehensive survey of snailfish specific genes.</title>
        <authorList>
            <person name="Kim W."/>
            <person name="Song I."/>
            <person name="Jeong J.-H."/>
            <person name="Kim D."/>
            <person name="Kim S."/>
            <person name="Ryu S."/>
            <person name="Song J.Y."/>
            <person name="Lee S.K."/>
        </authorList>
    </citation>
    <scope>NUCLEOTIDE SEQUENCE [LARGE SCALE GENOMIC DNA]</scope>
    <source>
        <tissue evidence="2">Muscle</tissue>
    </source>
</reference>
<sequence length="298" mass="33162">MERSGFCFNPGMWKSLKKSHSRQPSTAPPVIYTEVPLSSADDDYDYTSGTSGASPFHYGAFFWGREGLTDKERHCTSVTTYKMRAGWWVLRVEQETFGDSTRAGQITKRPNEKDNDSVNRGEAWLGGNERCPLGQTVSNNSEHLRSLQALHPSPWGSSPGTGGPTQLPLPLESCLEQADYHTSPRRDMRPGILSSEAVEAAVDDSPCVWANVKPREQASLVRYLSHCVQEGGGLEKKQAERRGRKDRFIKQGYPINGKMAWGTGCADGCSEWIVINHSQSTCHRQAEIQLERREGGEE</sequence>
<name>A0A4Z2IQ24_9TELE</name>
<evidence type="ECO:0000313" key="3">
    <source>
        <dbReference type="Proteomes" id="UP000314294"/>
    </source>
</evidence>
<comment type="caution">
    <text evidence="2">The sequence shown here is derived from an EMBL/GenBank/DDBJ whole genome shotgun (WGS) entry which is preliminary data.</text>
</comment>
<gene>
    <name evidence="2" type="ORF">EYF80_010012</name>
</gene>
<dbReference type="Proteomes" id="UP000314294">
    <property type="component" value="Unassembled WGS sequence"/>
</dbReference>
<feature type="compositionally biased region" description="Basic and acidic residues" evidence="1">
    <location>
        <begin position="109"/>
        <end position="119"/>
    </location>
</feature>
<keyword evidence="3" id="KW-1185">Reference proteome</keyword>
<dbReference type="EMBL" id="SRLO01000061">
    <property type="protein sequence ID" value="TNN79778.1"/>
    <property type="molecule type" value="Genomic_DNA"/>
</dbReference>
<protein>
    <submittedName>
        <fullName evidence="2">Uncharacterized protein</fullName>
    </submittedName>
</protein>
<proteinExistence type="predicted"/>
<accession>A0A4Z2IQ24</accession>
<evidence type="ECO:0000256" key="1">
    <source>
        <dbReference type="SAM" id="MobiDB-lite"/>
    </source>
</evidence>
<organism evidence="2 3">
    <name type="scientific">Liparis tanakae</name>
    <name type="common">Tanaka's snailfish</name>
    <dbReference type="NCBI Taxonomy" id="230148"/>
    <lineage>
        <taxon>Eukaryota</taxon>
        <taxon>Metazoa</taxon>
        <taxon>Chordata</taxon>
        <taxon>Craniata</taxon>
        <taxon>Vertebrata</taxon>
        <taxon>Euteleostomi</taxon>
        <taxon>Actinopterygii</taxon>
        <taxon>Neopterygii</taxon>
        <taxon>Teleostei</taxon>
        <taxon>Neoteleostei</taxon>
        <taxon>Acanthomorphata</taxon>
        <taxon>Eupercaria</taxon>
        <taxon>Perciformes</taxon>
        <taxon>Cottioidei</taxon>
        <taxon>Cottales</taxon>
        <taxon>Liparidae</taxon>
        <taxon>Liparis</taxon>
    </lineage>
</organism>
<evidence type="ECO:0000313" key="2">
    <source>
        <dbReference type="EMBL" id="TNN79778.1"/>
    </source>
</evidence>